<name>A0A7X0TTT2_9GAMM</name>
<comment type="caution">
    <text evidence="2">The sequence shown here is derived from an EMBL/GenBank/DDBJ whole genome shotgun (WGS) entry which is preliminary data.</text>
</comment>
<dbReference type="Proteomes" id="UP000537141">
    <property type="component" value="Unassembled WGS sequence"/>
</dbReference>
<feature type="transmembrane region" description="Helical" evidence="1">
    <location>
        <begin position="31"/>
        <end position="54"/>
    </location>
</feature>
<proteinExistence type="predicted"/>
<keyword evidence="3" id="KW-1185">Reference proteome</keyword>
<reference evidence="2 3" key="1">
    <citation type="submission" date="2020-08" db="EMBL/GenBank/DDBJ databases">
        <title>Genomic Encyclopedia of Type Strains, Phase IV (KMG-IV): sequencing the most valuable type-strain genomes for metagenomic binning, comparative biology and taxonomic classification.</title>
        <authorList>
            <person name="Goeker M."/>
        </authorList>
    </citation>
    <scope>NUCLEOTIDE SEQUENCE [LARGE SCALE GENOMIC DNA]</scope>
    <source>
        <strain evidence="2 3">DSM 26287</strain>
    </source>
</reference>
<keyword evidence="1" id="KW-0812">Transmembrane</keyword>
<protein>
    <submittedName>
        <fullName evidence="2">Uncharacterized protein</fullName>
    </submittedName>
</protein>
<gene>
    <name evidence="2" type="ORF">HNQ55_001970</name>
</gene>
<dbReference type="AlphaFoldDB" id="A0A7X0TTT2"/>
<keyword evidence="1" id="KW-1133">Transmembrane helix</keyword>
<evidence type="ECO:0000313" key="2">
    <source>
        <dbReference type="EMBL" id="MBB6543449.1"/>
    </source>
</evidence>
<sequence>MDELIKNRIAQCSEKVNEYDRWLKLLRYPNIIFVIGGSLLAFIGGVLTGLHGWFGCETHQQKCKEIRYKYNSLKFKFKRLLDEDCTKEKFNILDDLFIELESNIDAKPWF</sequence>
<accession>A0A7X0TTT2</accession>
<dbReference type="EMBL" id="JACHHU010000014">
    <property type="protein sequence ID" value="MBB6543449.1"/>
    <property type="molecule type" value="Genomic_DNA"/>
</dbReference>
<keyword evidence="1" id="KW-0472">Membrane</keyword>
<evidence type="ECO:0000256" key="1">
    <source>
        <dbReference type="SAM" id="Phobius"/>
    </source>
</evidence>
<dbReference type="RefSeq" id="WP_184424239.1">
    <property type="nucleotide sequence ID" value="NZ_AP027362.1"/>
</dbReference>
<evidence type="ECO:0000313" key="3">
    <source>
        <dbReference type="Proteomes" id="UP000537141"/>
    </source>
</evidence>
<organism evidence="2 3">
    <name type="scientific">Thalassotalea piscium</name>
    <dbReference type="NCBI Taxonomy" id="1230533"/>
    <lineage>
        <taxon>Bacteria</taxon>
        <taxon>Pseudomonadati</taxon>
        <taxon>Pseudomonadota</taxon>
        <taxon>Gammaproteobacteria</taxon>
        <taxon>Alteromonadales</taxon>
        <taxon>Colwelliaceae</taxon>
        <taxon>Thalassotalea</taxon>
    </lineage>
</organism>